<evidence type="ECO:0000313" key="5">
    <source>
        <dbReference type="EMBL" id="NKZ20065.1"/>
    </source>
</evidence>
<dbReference type="RefSeq" id="WP_168548822.1">
    <property type="nucleotide sequence ID" value="NZ_JAAXPR010000005.1"/>
</dbReference>
<keyword evidence="2" id="KW-0238">DNA-binding</keyword>
<keyword evidence="6" id="KW-1185">Reference proteome</keyword>
<gene>
    <name evidence="5" type="ORF">HF992_04260</name>
</gene>
<protein>
    <submittedName>
        <fullName evidence="5">DeoR/GlpR transcriptional regulator</fullName>
    </submittedName>
</protein>
<dbReference type="InterPro" id="IPR050313">
    <property type="entry name" value="Carb_Metab_HTH_regulators"/>
</dbReference>
<dbReference type="PRINTS" id="PR00037">
    <property type="entry name" value="HTHLACR"/>
</dbReference>
<dbReference type="PROSITE" id="PS00894">
    <property type="entry name" value="HTH_DEOR_1"/>
    <property type="match status" value="1"/>
</dbReference>
<proteinExistence type="predicted"/>
<dbReference type="AlphaFoldDB" id="A0A7X6MX94"/>
<dbReference type="SMART" id="SM00420">
    <property type="entry name" value="HTH_DEOR"/>
    <property type="match status" value="1"/>
</dbReference>
<dbReference type="InterPro" id="IPR018356">
    <property type="entry name" value="Tscrpt_reg_HTH_DeoR_CS"/>
</dbReference>
<sequence length="253" mass="27871">MTNILKTERKQLILEKIAVDQVVSLENLVSLLETSESTVRRDLDELERAGKLRRVHGGAESLLPLGRELSNLEKSVKNIQEKQKIAQKAANLIEETDVFFIDAGTTTRLLIEALAKQELREVTVVTNSIHHAAVLVENGLRTIIVGGLVKERTDASIGSFALEQIRSLNFDKAFIGMNGVDKDYLTTPDPEEALIKQTIIANAKETFVLADASKLGQYAFVKVAEVGKVSLITNQGDQAILQELRKKTGVIEV</sequence>
<dbReference type="SUPFAM" id="SSF46785">
    <property type="entry name" value="Winged helix' DNA-binding domain"/>
    <property type="match status" value="1"/>
</dbReference>
<dbReference type="PANTHER" id="PTHR30363">
    <property type="entry name" value="HTH-TYPE TRANSCRIPTIONAL REGULATOR SRLR-RELATED"/>
    <property type="match status" value="1"/>
</dbReference>
<organism evidence="5 6">
    <name type="scientific">Streptococcus ovuberis</name>
    <dbReference type="NCBI Taxonomy" id="1936207"/>
    <lineage>
        <taxon>Bacteria</taxon>
        <taxon>Bacillati</taxon>
        <taxon>Bacillota</taxon>
        <taxon>Bacilli</taxon>
        <taxon>Lactobacillales</taxon>
        <taxon>Streptococcaceae</taxon>
        <taxon>Streptococcus</taxon>
    </lineage>
</organism>
<dbReference type="Proteomes" id="UP000522720">
    <property type="component" value="Unassembled WGS sequence"/>
</dbReference>
<dbReference type="PROSITE" id="PS51000">
    <property type="entry name" value="HTH_DEOR_2"/>
    <property type="match status" value="1"/>
</dbReference>
<dbReference type="InterPro" id="IPR037171">
    <property type="entry name" value="NagB/RpiA_transferase-like"/>
</dbReference>
<dbReference type="SUPFAM" id="SSF100950">
    <property type="entry name" value="NagB/RpiA/CoA transferase-like"/>
    <property type="match status" value="1"/>
</dbReference>
<evidence type="ECO:0000313" key="6">
    <source>
        <dbReference type="Proteomes" id="UP000522720"/>
    </source>
</evidence>
<name>A0A7X6MX94_9STRE</name>
<comment type="caution">
    <text evidence="5">The sequence shown here is derived from an EMBL/GenBank/DDBJ whole genome shotgun (WGS) entry which is preliminary data.</text>
</comment>
<accession>A0A7X6MX94</accession>
<evidence type="ECO:0000256" key="2">
    <source>
        <dbReference type="ARBA" id="ARBA00023125"/>
    </source>
</evidence>
<dbReference type="Gene3D" id="3.40.50.1360">
    <property type="match status" value="1"/>
</dbReference>
<dbReference type="Pfam" id="PF08220">
    <property type="entry name" value="HTH_DeoR"/>
    <property type="match status" value="1"/>
</dbReference>
<dbReference type="InterPro" id="IPR014036">
    <property type="entry name" value="DeoR-like_C"/>
</dbReference>
<evidence type="ECO:0000256" key="3">
    <source>
        <dbReference type="ARBA" id="ARBA00023163"/>
    </source>
</evidence>
<feature type="domain" description="HTH deoR-type" evidence="4">
    <location>
        <begin position="6"/>
        <end position="61"/>
    </location>
</feature>
<evidence type="ECO:0000256" key="1">
    <source>
        <dbReference type="ARBA" id="ARBA00023015"/>
    </source>
</evidence>
<dbReference type="InterPro" id="IPR001034">
    <property type="entry name" value="DeoR_HTH"/>
</dbReference>
<evidence type="ECO:0000259" key="4">
    <source>
        <dbReference type="PROSITE" id="PS51000"/>
    </source>
</evidence>
<keyword evidence="3" id="KW-0804">Transcription</keyword>
<dbReference type="GO" id="GO:0003677">
    <property type="term" value="F:DNA binding"/>
    <property type="evidence" value="ECO:0007669"/>
    <property type="project" value="UniProtKB-KW"/>
</dbReference>
<dbReference type="Pfam" id="PF00455">
    <property type="entry name" value="DeoRC"/>
    <property type="match status" value="1"/>
</dbReference>
<dbReference type="PANTHER" id="PTHR30363:SF56">
    <property type="entry name" value="TRANSCRIPTIONAL REGULATOR, DEOR FAMILY"/>
    <property type="match status" value="1"/>
</dbReference>
<dbReference type="SMART" id="SM01134">
    <property type="entry name" value="DeoRC"/>
    <property type="match status" value="1"/>
</dbReference>
<reference evidence="5 6" key="1">
    <citation type="submission" date="2020-04" db="EMBL/GenBank/DDBJ databases">
        <title>MicrobeNet Type strains.</title>
        <authorList>
            <person name="Nicholson A.C."/>
        </authorList>
    </citation>
    <scope>NUCLEOTIDE SEQUENCE [LARGE SCALE GENOMIC DNA]</scope>
    <source>
        <strain evidence="5 6">CCUG 69612</strain>
    </source>
</reference>
<dbReference type="InterPro" id="IPR036390">
    <property type="entry name" value="WH_DNA-bd_sf"/>
</dbReference>
<dbReference type="GO" id="GO:0003700">
    <property type="term" value="F:DNA-binding transcription factor activity"/>
    <property type="evidence" value="ECO:0007669"/>
    <property type="project" value="InterPro"/>
</dbReference>
<keyword evidence="1" id="KW-0805">Transcription regulation</keyword>
<dbReference type="EMBL" id="JAAXPR010000005">
    <property type="protein sequence ID" value="NKZ20065.1"/>
    <property type="molecule type" value="Genomic_DNA"/>
</dbReference>